<gene>
    <name evidence="1" type="ORF">HT585_28050</name>
</gene>
<protein>
    <submittedName>
        <fullName evidence="1">Uncharacterized protein</fullName>
    </submittedName>
</protein>
<evidence type="ECO:0000313" key="2">
    <source>
        <dbReference type="Proteomes" id="UP000520198"/>
    </source>
</evidence>
<dbReference type="Proteomes" id="UP000520198">
    <property type="component" value="Unassembled WGS sequence"/>
</dbReference>
<name>A0A7Y6QBU3_9HYPH</name>
<dbReference type="EMBL" id="JABWDU010000010">
    <property type="protein sequence ID" value="NVD42731.1"/>
    <property type="molecule type" value="Genomic_DNA"/>
</dbReference>
<dbReference type="RefSeq" id="WP_176356076.1">
    <property type="nucleotide sequence ID" value="NZ_JABWDU010000010.1"/>
</dbReference>
<sequence>MSADLRLGSIVDEEPRLIGDVGFANEGLMDIEQLTAGRFDRSQAACVQSKAQRRQ</sequence>
<dbReference type="AlphaFoldDB" id="A0A7Y6QBU3"/>
<comment type="caution">
    <text evidence="1">The sequence shown here is derived from an EMBL/GenBank/DDBJ whole genome shotgun (WGS) entry which is preliminary data.</text>
</comment>
<organism evidence="1 2">
    <name type="scientific">Ensifer oleiphilus</name>
    <dbReference type="NCBI Taxonomy" id="2742698"/>
    <lineage>
        <taxon>Bacteria</taxon>
        <taxon>Pseudomonadati</taxon>
        <taxon>Pseudomonadota</taxon>
        <taxon>Alphaproteobacteria</taxon>
        <taxon>Hyphomicrobiales</taxon>
        <taxon>Rhizobiaceae</taxon>
        <taxon>Sinorhizobium/Ensifer group</taxon>
        <taxon>Ensifer</taxon>
    </lineage>
</organism>
<keyword evidence="2" id="KW-1185">Reference proteome</keyword>
<proteinExistence type="predicted"/>
<reference evidence="1 2" key="1">
    <citation type="submission" date="2020-06" db="EMBL/GenBank/DDBJ databases">
        <authorList>
            <person name="Grouzdev D.S."/>
        </authorList>
    </citation>
    <scope>NUCLEOTIDE SEQUENCE [LARGE SCALE GENOMIC DNA]</scope>
    <source>
        <strain evidence="1 2">HO-A22</strain>
    </source>
</reference>
<evidence type="ECO:0000313" key="1">
    <source>
        <dbReference type="EMBL" id="NVD42731.1"/>
    </source>
</evidence>
<accession>A0A7Y6QBU3</accession>